<gene>
    <name evidence="4" type="ORF">B0A54_15101</name>
</gene>
<comment type="caution">
    <text evidence="4">The sequence shown here is derived from an EMBL/GenBank/DDBJ whole genome shotgun (WGS) entry which is preliminary data.</text>
</comment>
<evidence type="ECO:0000256" key="1">
    <source>
        <dbReference type="ARBA" id="ARBA00022801"/>
    </source>
</evidence>
<dbReference type="InterPro" id="IPR000073">
    <property type="entry name" value="AB_hydrolase_1"/>
</dbReference>
<feature type="domain" description="AB hydrolase-1" evidence="3">
    <location>
        <begin position="35"/>
        <end position="151"/>
    </location>
</feature>
<reference evidence="4 5" key="1">
    <citation type="submission" date="2017-03" db="EMBL/GenBank/DDBJ databases">
        <title>Genomes of endolithic fungi from Antarctica.</title>
        <authorList>
            <person name="Coleine C."/>
            <person name="Masonjones S."/>
            <person name="Stajich J.E."/>
        </authorList>
    </citation>
    <scope>NUCLEOTIDE SEQUENCE [LARGE SCALE GENOMIC DNA]</scope>
    <source>
        <strain evidence="4 5">CCFEE 5311</strain>
    </source>
</reference>
<dbReference type="STRING" id="329885.A0A4U0UEF6"/>
<evidence type="ECO:0000256" key="2">
    <source>
        <dbReference type="ARBA" id="ARBA00038334"/>
    </source>
</evidence>
<dbReference type="AlphaFoldDB" id="A0A4U0UEF6"/>
<sequence>MDKFEHKTLETTPHNLTYSYYLSPNFHNPTHPSAPTLLLCHGFPDSAHLWSRAIPHLLTLPYRIILIDLLGFGASSKPTTPSHYNYRAQSASIAQILDLEKNPDNIIPVGHDWGSGTVQRFYLYHRQRCAGLALLSLAYQVPSPEPFDLATANATTAKRFGYPQWEYWNFFTAPDAPKLMMENLDRFWEVNNGFLASPDPKEKGVDIWMREMFCVPGAMREYITGTGKYKDFTVELRPYARDEKLREEYRERTRRDGFEGPVCYYTSLANNTMLEDERSLCQKSGNEDKKITVPVLYIGQTGDWVCRTDLMSDAKEAGLVKDVEEKVVDAGHWCLYDAEKSEEIAGMIGEWLGRKFPVK</sequence>
<dbReference type="Gene3D" id="3.40.50.1820">
    <property type="entry name" value="alpha/beta hydrolase"/>
    <property type="match status" value="1"/>
</dbReference>
<dbReference type="GO" id="GO:0016787">
    <property type="term" value="F:hydrolase activity"/>
    <property type="evidence" value="ECO:0007669"/>
    <property type="project" value="UniProtKB-KW"/>
</dbReference>
<evidence type="ECO:0000259" key="3">
    <source>
        <dbReference type="Pfam" id="PF00561"/>
    </source>
</evidence>
<dbReference type="PANTHER" id="PTHR43329">
    <property type="entry name" value="EPOXIDE HYDROLASE"/>
    <property type="match status" value="1"/>
</dbReference>
<keyword evidence="1" id="KW-0378">Hydrolase</keyword>
<comment type="similarity">
    <text evidence="2">Belongs to the AB hydrolase superfamily. Epoxide hydrolase family.</text>
</comment>
<dbReference type="SUPFAM" id="SSF53474">
    <property type="entry name" value="alpha/beta-Hydrolases"/>
    <property type="match status" value="1"/>
</dbReference>
<organism evidence="4 5">
    <name type="scientific">Friedmanniomyces endolithicus</name>
    <dbReference type="NCBI Taxonomy" id="329885"/>
    <lineage>
        <taxon>Eukaryota</taxon>
        <taxon>Fungi</taxon>
        <taxon>Dikarya</taxon>
        <taxon>Ascomycota</taxon>
        <taxon>Pezizomycotina</taxon>
        <taxon>Dothideomycetes</taxon>
        <taxon>Dothideomycetidae</taxon>
        <taxon>Mycosphaerellales</taxon>
        <taxon>Teratosphaeriaceae</taxon>
        <taxon>Friedmanniomyces</taxon>
    </lineage>
</organism>
<name>A0A4U0UEF6_9PEZI</name>
<accession>A0A4U0UEF6</accession>
<proteinExistence type="inferred from homology"/>
<dbReference type="InterPro" id="IPR000639">
    <property type="entry name" value="Epox_hydrolase-like"/>
</dbReference>
<dbReference type="Pfam" id="PF00561">
    <property type="entry name" value="Abhydrolase_1"/>
    <property type="match status" value="1"/>
</dbReference>
<dbReference type="EMBL" id="NAJP01000083">
    <property type="protein sequence ID" value="TKA33921.1"/>
    <property type="molecule type" value="Genomic_DNA"/>
</dbReference>
<evidence type="ECO:0000313" key="4">
    <source>
        <dbReference type="EMBL" id="TKA33921.1"/>
    </source>
</evidence>
<dbReference type="OrthoDB" id="284184at2759"/>
<dbReference type="PRINTS" id="PR00412">
    <property type="entry name" value="EPOXHYDRLASE"/>
</dbReference>
<dbReference type="Proteomes" id="UP000310066">
    <property type="component" value="Unassembled WGS sequence"/>
</dbReference>
<evidence type="ECO:0000313" key="5">
    <source>
        <dbReference type="Proteomes" id="UP000310066"/>
    </source>
</evidence>
<dbReference type="InterPro" id="IPR029058">
    <property type="entry name" value="AB_hydrolase_fold"/>
</dbReference>
<protein>
    <recommendedName>
        <fullName evidence="3">AB hydrolase-1 domain-containing protein</fullName>
    </recommendedName>
</protein>